<name>A0A7S2S622_9STRA</name>
<sequence>MADQGREEAFFREQKEQQRRTEEAKLKAMDPEARERYLAQMEAERAHDENKSRHLKKTQTVFGAGAKQNLMMGGRGGRGGRAGRGRGGAGGRASTLTPAQSAPQSSAEATDRRGSSPPFLSNDKGATPAAASGAAAPSGAHIPASPSVSSSAAATPNGLSEGMAGLSMASKKAGDLVPLPPNWREITDDASSRVYYWNCCTGQTKWHRPHPQTLPEGWQEVKDPSSGRTYYWNVNSGERAWHEPSALPPHWEERYDNGLDQKCYYWNTETGMSSWDKPTQ</sequence>
<dbReference type="SUPFAM" id="SSF51045">
    <property type="entry name" value="WW domain"/>
    <property type="match status" value="3"/>
</dbReference>
<gene>
    <name evidence="3" type="ORF">RMAR1173_LOCUS11516</name>
</gene>
<feature type="compositionally biased region" description="Low complexity" evidence="1">
    <location>
        <begin position="125"/>
        <end position="154"/>
    </location>
</feature>
<dbReference type="Gene3D" id="2.20.70.10">
    <property type="match status" value="3"/>
</dbReference>
<reference evidence="3" key="1">
    <citation type="submission" date="2021-01" db="EMBL/GenBank/DDBJ databases">
        <authorList>
            <person name="Corre E."/>
            <person name="Pelletier E."/>
            <person name="Niang G."/>
            <person name="Scheremetjew M."/>
            <person name="Finn R."/>
            <person name="Kale V."/>
            <person name="Holt S."/>
            <person name="Cochrane G."/>
            <person name="Meng A."/>
            <person name="Brown T."/>
            <person name="Cohen L."/>
        </authorList>
    </citation>
    <scope>NUCLEOTIDE SEQUENCE</scope>
    <source>
        <strain evidence="3">CCMP1243</strain>
    </source>
</reference>
<proteinExistence type="predicted"/>
<organism evidence="3">
    <name type="scientific">Rhizochromulina marina</name>
    <dbReference type="NCBI Taxonomy" id="1034831"/>
    <lineage>
        <taxon>Eukaryota</taxon>
        <taxon>Sar</taxon>
        <taxon>Stramenopiles</taxon>
        <taxon>Ochrophyta</taxon>
        <taxon>Dictyochophyceae</taxon>
        <taxon>Rhizochromulinales</taxon>
        <taxon>Rhizochromulina</taxon>
    </lineage>
</organism>
<evidence type="ECO:0000313" key="3">
    <source>
        <dbReference type="EMBL" id="CAD9690674.1"/>
    </source>
</evidence>
<dbReference type="EMBL" id="HBHJ01017391">
    <property type="protein sequence ID" value="CAD9690674.1"/>
    <property type="molecule type" value="Transcribed_RNA"/>
</dbReference>
<dbReference type="CDD" id="cd00201">
    <property type="entry name" value="WW"/>
    <property type="match status" value="3"/>
</dbReference>
<feature type="compositionally biased region" description="Gly residues" evidence="1">
    <location>
        <begin position="73"/>
        <end position="91"/>
    </location>
</feature>
<dbReference type="AlphaFoldDB" id="A0A7S2S622"/>
<dbReference type="PROSITE" id="PS50020">
    <property type="entry name" value="WW_DOMAIN_2"/>
    <property type="match status" value="3"/>
</dbReference>
<feature type="compositionally biased region" description="Low complexity" evidence="1">
    <location>
        <begin position="98"/>
        <end position="107"/>
    </location>
</feature>
<dbReference type="Pfam" id="PF00397">
    <property type="entry name" value="WW"/>
    <property type="match status" value="2"/>
</dbReference>
<feature type="domain" description="WW" evidence="2">
    <location>
        <begin position="177"/>
        <end position="211"/>
    </location>
</feature>
<feature type="compositionally biased region" description="Basic and acidic residues" evidence="1">
    <location>
        <begin position="1"/>
        <end position="52"/>
    </location>
</feature>
<feature type="domain" description="WW" evidence="2">
    <location>
        <begin position="212"/>
        <end position="246"/>
    </location>
</feature>
<evidence type="ECO:0000259" key="2">
    <source>
        <dbReference type="PROSITE" id="PS50020"/>
    </source>
</evidence>
<dbReference type="InterPro" id="IPR001202">
    <property type="entry name" value="WW_dom"/>
</dbReference>
<feature type="domain" description="WW" evidence="2">
    <location>
        <begin position="245"/>
        <end position="280"/>
    </location>
</feature>
<dbReference type="SMART" id="SM00456">
    <property type="entry name" value="WW"/>
    <property type="match status" value="3"/>
</dbReference>
<protein>
    <recommendedName>
        <fullName evidence="2">WW domain-containing protein</fullName>
    </recommendedName>
</protein>
<feature type="region of interest" description="Disordered" evidence="1">
    <location>
        <begin position="1"/>
        <end position="156"/>
    </location>
</feature>
<dbReference type="PANTHER" id="PTHR47852">
    <property type="entry name" value="OS06G0298400 PROTEIN"/>
    <property type="match status" value="1"/>
</dbReference>
<dbReference type="PANTHER" id="PTHR47852:SF2">
    <property type="entry name" value="WW DOMAIN-CONTAINING PROTEIN"/>
    <property type="match status" value="1"/>
</dbReference>
<accession>A0A7S2S622</accession>
<dbReference type="InterPro" id="IPR036020">
    <property type="entry name" value="WW_dom_sf"/>
</dbReference>
<evidence type="ECO:0000256" key="1">
    <source>
        <dbReference type="SAM" id="MobiDB-lite"/>
    </source>
</evidence>